<accession>A0ABX8SPQ7</accession>
<proteinExistence type="predicted"/>
<reference evidence="2 3" key="1">
    <citation type="submission" date="2021-07" db="EMBL/GenBank/DDBJ databases">
        <title>complete genome sequencing of Tessaracoccus sp.J1M15.</title>
        <authorList>
            <person name="Bae J.-W."/>
            <person name="Kim D.-y."/>
        </authorList>
    </citation>
    <scope>NUCLEOTIDE SEQUENCE [LARGE SCALE GENOMIC DNA]</scope>
    <source>
        <strain evidence="2 3">J1M15</strain>
    </source>
</reference>
<evidence type="ECO:0000313" key="2">
    <source>
        <dbReference type="EMBL" id="QXT64093.1"/>
    </source>
</evidence>
<dbReference type="Proteomes" id="UP000824504">
    <property type="component" value="Chromosome"/>
</dbReference>
<dbReference type="Pfam" id="PF01717">
    <property type="entry name" value="Meth_synt_2"/>
    <property type="match status" value="1"/>
</dbReference>
<organism evidence="2 3">
    <name type="scientific">Tessaracoccus palaemonis</name>
    <dbReference type="NCBI Taxonomy" id="2829499"/>
    <lineage>
        <taxon>Bacteria</taxon>
        <taxon>Bacillati</taxon>
        <taxon>Actinomycetota</taxon>
        <taxon>Actinomycetes</taxon>
        <taxon>Propionibacteriales</taxon>
        <taxon>Propionibacteriaceae</taxon>
        <taxon>Tessaracoccus</taxon>
    </lineage>
</organism>
<dbReference type="EMBL" id="CP079216">
    <property type="protein sequence ID" value="QXT64093.1"/>
    <property type="molecule type" value="Genomic_DNA"/>
</dbReference>
<evidence type="ECO:0000259" key="1">
    <source>
        <dbReference type="Pfam" id="PF01717"/>
    </source>
</evidence>
<keyword evidence="3" id="KW-1185">Reference proteome</keyword>
<dbReference type="InterPro" id="IPR002629">
    <property type="entry name" value="Met_Synth_C/arc"/>
</dbReference>
<dbReference type="RefSeq" id="WP_219084016.1">
    <property type="nucleotide sequence ID" value="NZ_CP079216.1"/>
</dbReference>
<feature type="domain" description="Cobalamin-independent methionine synthase MetE C-terminal/archaeal" evidence="1">
    <location>
        <begin position="129"/>
        <end position="308"/>
    </location>
</feature>
<name>A0ABX8SPQ7_9ACTN</name>
<protein>
    <submittedName>
        <fullName evidence="2">Methionine synthase</fullName>
    </submittedName>
</protein>
<evidence type="ECO:0000313" key="3">
    <source>
        <dbReference type="Proteomes" id="UP000824504"/>
    </source>
</evidence>
<gene>
    <name evidence="2" type="ORF">KDB89_06485</name>
</gene>
<sequence length="318" mass="33876">MRVTAAGSLPGDDFRGALAAMSEALPDVLPLPELPARGVGSDMIGRTLAMVDGLEFDLQPAGWRLAAHGDAAYRRARGGWRRDLDDAEELLQDFDGVLKVALTGPWTLASGVERPAGDRLLADHGARRELAQALAEAAAVLRADLARRLPRATVWVQVDEPGLIAVGSGAVPTASGFSRHRSVDEAELVEALRPLGGETSLLHCCAPGRWLGVASRARFHGVAVDAALVDLDELAQWCDERRRLVLGVVDTASRTRQGVDELVRTALRILRQVGTEVYDDLLLGTACGLAGWRLGDVVPQLDALTRAAALVEESLARG</sequence>